<feature type="transmembrane region" description="Helical" evidence="6">
    <location>
        <begin position="93"/>
        <end position="117"/>
    </location>
</feature>
<reference evidence="7 8" key="1">
    <citation type="submission" date="2019-11" db="EMBL/GenBank/DDBJ databases">
        <title>Whole genome sequencing identifies a novel species of the genus Arsenicicoccus isolated from human blood.</title>
        <authorList>
            <person name="Jeong J.H."/>
            <person name="Kweon O.J."/>
            <person name="Kim H.R."/>
            <person name="Kim T.-H."/>
            <person name="Ha S.-M."/>
            <person name="Lee M.-K."/>
        </authorList>
    </citation>
    <scope>NUCLEOTIDE SEQUENCE [LARGE SCALE GENOMIC DNA]</scope>
    <source>
        <strain evidence="7 8">MKL-02</strain>
    </source>
</reference>
<proteinExistence type="predicted"/>
<name>A0A6I3I9Q2_9MICO</name>
<dbReference type="EMBL" id="WLVL01000004">
    <property type="protein sequence ID" value="MTB70622.1"/>
    <property type="molecule type" value="Genomic_DNA"/>
</dbReference>
<dbReference type="AlphaFoldDB" id="A0A6I3I9Q2"/>
<evidence type="ECO:0000313" key="8">
    <source>
        <dbReference type="Proteomes" id="UP000431092"/>
    </source>
</evidence>
<evidence type="ECO:0000256" key="2">
    <source>
        <dbReference type="ARBA" id="ARBA00022475"/>
    </source>
</evidence>
<evidence type="ECO:0000256" key="5">
    <source>
        <dbReference type="ARBA" id="ARBA00023136"/>
    </source>
</evidence>
<dbReference type="RefSeq" id="WP_154591991.1">
    <property type="nucleotide sequence ID" value="NZ_WLVL01000004.1"/>
</dbReference>
<keyword evidence="3 6" id="KW-0812">Transmembrane</keyword>
<comment type="caution">
    <text evidence="7">The sequence shown here is derived from an EMBL/GenBank/DDBJ whole genome shotgun (WGS) entry which is preliminary data.</text>
</comment>
<protein>
    <submittedName>
        <fullName evidence="7">FUSC family protein</fullName>
    </submittedName>
</protein>
<organism evidence="7 8">
    <name type="scientific">Arsenicicoccus cauae</name>
    <dbReference type="NCBI Taxonomy" id="2663847"/>
    <lineage>
        <taxon>Bacteria</taxon>
        <taxon>Bacillati</taxon>
        <taxon>Actinomycetota</taxon>
        <taxon>Actinomycetes</taxon>
        <taxon>Micrococcales</taxon>
        <taxon>Intrasporangiaceae</taxon>
        <taxon>Arsenicicoccus</taxon>
    </lineage>
</organism>
<gene>
    <name evidence="7" type="ORF">GGG17_01250</name>
</gene>
<dbReference type="InterPro" id="IPR010343">
    <property type="entry name" value="ArAE_1"/>
</dbReference>
<keyword evidence="2" id="KW-1003">Cell membrane</keyword>
<evidence type="ECO:0000256" key="1">
    <source>
        <dbReference type="ARBA" id="ARBA00004651"/>
    </source>
</evidence>
<evidence type="ECO:0000256" key="3">
    <source>
        <dbReference type="ARBA" id="ARBA00022692"/>
    </source>
</evidence>
<evidence type="ECO:0000256" key="6">
    <source>
        <dbReference type="SAM" id="Phobius"/>
    </source>
</evidence>
<dbReference type="GO" id="GO:0005886">
    <property type="term" value="C:plasma membrane"/>
    <property type="evidence" value="ECO:0007669"/>
    <property type="project" value="UniProtKB-SubCell"/>
</dbReference>
<evidence type="ECO:0000313" key="7">
    <source>
        <dbReference type="EMBL" id="MTB70622.1"/>
    </source>
</evidence>
<dbReference type="Pfam" id="PF06081">
    <property type="entry name" value="ArAE_1"/>
    <property type="match status" value="1"/>
</dbReference>
<dbReference type="Proteomes" id="UP000431092">
    <property type="component" value="Unassembled WGS sequence"/>
</dbReference>
<accession>A0A6I3I9Q2</accession>
<comment type="subcellular location">
    <subcellularLocation>
        <location evidence="1">Cell membrane</location>
        <topology evidence="1">Multi-pass membrane protein</topology>
    </subcellularLocation>
</comment>
<evidence type="ECO:0000256" key="4">
    <source>
        <dbReference type="ARBA" id="ARBA00022989"/>
    </source>
</evidence>
<keyword evidence="5 6" id="KW-0472">Membrane</keyword>
<keyword evidence="8" id="KW-1185">Reference proteome</keyword>
<sequence>MTSPGVRARRPRHVAATAWSRVWPGGPTRWRDVPRRVRPTVMQVGRLTVAGVLAYLLTAALTEGAIDLTGALTAILVCQASTLSSVRMGAVRVGAVLTGVLVAVAVSSMVGLTWWSLGIAIGSSLILAKVFRLGDQALETPISAMLILSAGGQELAVETRVVTTFIGAFVGVGINLFFPPTIPTRAATSSVRWVALELAEAVDRVADSLATTPLVRQDCEQWLDEVRGLSSRVARATTLVQQVKDARRLNPRALASVSAEPPLRTGLDRLEQCQLAVRSLLLLMVESAPPEGEDDGYTEEVRVAFSVVLSDVADCLRAFGDLVASEAGAEIGDVEEQLEQTLETLGETRAVLTELMLVDPRSETGQWMLRGSTLAAVQQVLNVLAVDVRRREREHWESTARVTVPISPLLRDALPDWRSQRHP</sequence>
<keyword evidence="4 6" id="KW-1133">Transmembrane helix</keyword>